<keyword evidence="3" id="KW-0732">Signal</keyword>
<keyword evidence="4" id="KW-0281">Fimbrium</keyword>
<comment type="caution">
    <text evidence="6">The sequence shown here is derived from an EMBL/GenBank/DDBJ whole genome shotgun (WGS) entry which is preliminary data.</text>
</comment>
<gene>
    <name evidence="6" type="ORF">ACFPPB_05660</name>
</gene>
<reference evidence="7" key="1">
    <citation type="journal article" date="2019" name="Int. J. Syst. Evol. Microbiol.">
        <title>The Global Catalogue of Microorganisms (GCM) 10K type strain sequencing project: providing services to taxonomists for standard genome sequencing and annotation.</title>
        <authorList>
            <consortium name="The Broad Institute Genomics Platform"/>
            <consortium name="The Broad Institute Genome Sequencing Center for Infectious Disease"/>
            <person name="Wu L."/>
            <person name="Ma J."/>
        </authorList>
    </citation>
    <scope>NUCLEOTIDE SEQUENCE [LARGE SCALE GENOMIC DNA]</scope>
    <source>
        <strain evidence="7">CGMCC 1.13587</strain>
    </source>
</reference>
<evidence type="ECO:0000256" key="4">
    <source>
        <dbReference type="ARBA" id="ARBA00023263"/>
    </source>
</evidence>
<dbReference type="EMBL" id="JBHSNG010000004">
    <property type="protein sequence ID" value="MFC5580593.1"/>
    <property type="molecule type" value="Genomic_DNA"/>
</dbReference>
<accession>A0ABW0SUM3</accession>
<dbReference type="Gene3D" id="2.60.40.1090">
    <property type="entry name" value="Fimbrial-type adhesion domain"/>
    <property type="match status" value="1"/>
</dbReference>
<dbReference type="PANTHER" id="PTHR33420:SF3">
    <property type="entry name" value="FIMBRIAL SUBUNIT ELFA"/>
    <property type="match status" value="1"/>
</dbReference>
<dbReference type="Pfam" id="PF00419">
    <property type="entry name" value="Fimbrial"/>
    <property type="match status" value="1"/>
</dbReference>
<dbReference type="InterPro" id="IPR000259">
    <property type="entry name" value="Adhesion_dom_fimbrial"/>
</dbReference>
<evidence type="ECO:0000259" key="5">
    <source>
        <dbReference type="Pfam" id="PF00419"/>
    </source>
</evidence>
<evidence type="ECO:0000256" key="1">
    <source>
        <dbReference type="ARBA" id="ARBA00004561"/>
    </source>
</evidence>
<dbReference type="PANTHER" id="PTHR33420">
    <property type="entry name" value="FIMBRIAL SUBUNIT ELFA-RELATED"/>
    <property type="match status" value="1"/>
</dbReference>
<comment type="similarity">
    <text evidence="2">Belongs to the fimbrial protein family.</text>
</comment>
<protein>
    <submittedName>
        <fullName evidence="6">Fimbrial protein</fullName>
    </submittedName>
</protein>
<dbReference type="InterPro" id="IPR008966">
    <property type="entry name" value="Adhesion_dom_sf"/>
</dbReference>
<comment type="subcellular location">
    <subcellularLocation>
        <location evidence="1">Fimbrium</location>
    </subcellularLocation>
</comment>
<dbReference type="SUPFAM" id="SSF49401">
    <property type="entry name" value="Bacterial adhesins"/>
    <property type="match status" value="1"/>
</dbReference>
<dbReference type="InterPro" id="IPR036937">
    <property type="entry name" value="Adhesion_dom_fimbrial_sf"/>
</dbReference>
<sequence>MSRGHIVHTDTFAASSSVPAGYNNVLKSTGSATGLGVELRDGNGNTVVFGNSVSTGAAPSGALSLPYTARYHAISNTVTAGSVAATATFTLSYQ</sequence>
<proteinExistence type="inferred from homology"/>
<evidence type="ECO:0000313" key="7">
    <source>
        <dbReference type="Proteomes" id="UP001596111"/>
    </source>
</evidence>
<evidence type="ECO:0000313" key="6">
    <source>
        <dbReference type="EMBL" id="MFC5580593.1"/>
    </source>
</evidence>
<dbReference type="RefSeq" id="WP_377325220.1">
    <property type="nucleotide sequence ID" value="NZ_JBHSNG010000004.1"/>
</dbReference>
<name>A0ABW0SUM3_9GAMM</name>
<organism evidence="6 7">
    <name type="scientific">Rhodanobacter terrae</name>
    <dbReference type="NCBI Taxonomy" id="418647"/>
    <lineage>
        <taxon>Bacteria</taxon>
        <taxon>Pseudomonadati</taxon>
        <taxon>Pseudomonadota</taxon>
        <taxon>Gammaproteobacteria</taxon>
        <taxon>Lysobacterales</taxon>
        <taxon>Rhodanobacteraceae</taxon>
        <taxon>Rhodanobacter</taxon>
    </lineage>
</organism>
<dbReference type="Proteomes" id="UP001596111">
    <property type="component" value="Unassembled WGS sequence"/>
</dbReference>
<dbReference type="InterPro" id="IPR050263">
    <property type="entry name" value="Bact_Fimbrial_Adh_Pro"/>
</dbReference>
<feature type="domain" description="Fimbrial-type adhesion" evidence="5">
    <location>
        <begin position="16"/>
        <end position="94"/>
    </location>
</feature>
<evidence type="ECO:0000256" key="3">
    <source>
        <dbReference type="ARBA" id="ARBA00022729"/>
    </source>
</evidence>
<keyword evidence="7" id="KW-1185">Reference proteome</keyword>
<evidence type="ECO:0000256" key="2">
    <source>
        <dbReference type="ARBA" id="ARBA00006671"/>
    </source>
</evidence>